<feature type="region of interest" description="Disordered" evidence="1">
    <location>
        <begin position="142"/>
        <end position="174"/>
    </location>
</feature>
<dbReference type="Proteomes" id="UP000289738">
    <property type="component" value="Chromosome A07"/>
</dbReference>
<feature type="transmembrane region" description="Helical" evidence="2">
    <location>
        <begin position="182"/>
        <end position="201"/>
    </location>
</feature>
<dbReference type="AlphaFoldDB" id="A0A445C6U3"/>
<organism evidence="3 4">
    <name type="scientific">Arachis hypogaea</name>
    <name type="common">Peanut</name>
    <dbReference type="NCBI Taxonomy" id="3818"/>
    <lineage>
        <taxon>Eukaryota</taxon>
        <taxon>Viridiplantae</taxon>
        <taxon>Streptophyta</taxon>
        <taxon>Embryophyta</taxon>
        <taxon>Tracheophyta</taxon>
        <taxon>Spermatophyta</taxon>
        <taxon>Magnoliopsida</taxon>
        <taxon>eudicotyledons</taxon>
        <taxon>Gunneridae</taxon>
        <taxon>Pentapetalae</taxon>
        <taxon>rosids</taxon>
        <taxon>fabids</taxon>
        <taxon>Fabales</taxon>
        <taxon>Fabaceae</taxon>
        <taxon>Papilionoideae</taxon>
        <taxon>50 kb inversion clade</taxon>
        <taxon>dalbergioids sensu lato</taxon>
        <taxon>Dalbergieae</taxon>
        <taxon>Pterocarpus clade</taxon>
        <taxon>Arachis</taxon>
    </lineage>
</organism>
<protein>
    <submittedName>
        <fullName evidence="3">Uncharacterized protein</fullName>
    </submittedName>
</protein>
<evidence type="ECO:0000256" key="2">
    <source>
        <dbReference type="SAM" id="Phobius"/>
    </source>
</evidence>
<name>A0A445C6U3_ARAHY</name>
<gene>
    <name evidence="3" type="ORF">Ahy_A07g032447</name>
</gene>
<proteinExistence type="predicted"/>
<evidence type="ECO:0000313" key="4">
    <source>
        <dbReference type="Proteomes" id="UP000289738"/>
    </source>
</evidence>
<accession>A0A445C6U3</accession>
<reference evidence="3 4" key="1">
    <citation type="submission" date="2019-01" db="EMBL/GenBank/DDBJ databases">
        <title>Sequencing of cultivated peanut Arachis hypogaea provides insights into genome evolution and oil improvement.</title>
        <authorList>
            <person name="Chen X."/>
        </authorList>
    </citation>
    <scope>NUCLEOTIDE SEQUENCE [LARGE SCALE GENOMIC DNA]</scope>
    <source>
        <strain evidence="4">cv. Fuhuasheng</strain>
        <tissue evidence="3">Leaves</tissue>
    </source>
</reference>
<keyword evidence="2" id="KW-0812">Transmembrane</keyword>
<keyword evidence="2" id="KW-0472">Membrane</keyword>
<comment type="caution">
    <text evidence="3">The sequence shown here is derived from an EMBL/GenBank/DDBJ whole genome shotgun (WGS) entry which is preliminary data.</text>
</comment>
<keyword evidence="2" id="KW-1133">Transmembrane helix</keyword>
<dbReference type="EMBL" id="SDMP01000007">
    <property type="protein sequence ID" value="RYR46677.1"/>
    <property type="molecule type" value="Genomic_DNA"/>
</dbReference>
<evidence type="ECO:0000256" key="1">
    <source>
        <dbReference type="SAM" id="MobiDB-lite"/>
    </source>
</evidence>
<keyword evidence="4" id="KW-1185">Reference proteome</keyword>
<sequence>MLVNHFVHLKFIWDVELNFMIRKIYDHRAAKRLQQMMSDVRQRRDHLMSWIRPCIKKELETYFMNDEGFKHHYLTNVANRASPRSSKYTGGSTTFMKTKSRLIRILSLFNSKSLDHETILVETYKYTHTLKEDYTQRLEAATPQSQLPSENDEVGSKASVGNSDGVSGETASEPHKNRRFRLGLIFASGLCSSVLAAFLLLPQPPALPIPRKLST</sequence>
<evidence type="ECO:0000313" key="3">
    <source>
        <dbReference type="EMBL" id="RYR46677.1"/>
    </source>
</evidence>